<dbReference type="AlphaFoldDB" id="A0A452GPB9"/>
<keyword evidence="1" id="KW-1133">Transmembrane helix</keyword>
<dbReference type="STRING" id="38772.ENSGAGP00000003528"/>
<proteinExistence type="predicted"/>
<evidence type="ECO:0000313" key="2">
    <source>
        <dbReference type="Ensembl" id="ENSGAGP00000003528.1"/>
    </source>
</evidence>
<sequence>MEPLGATTVFLAVCVSCLLFLSAWRKMSGSGKLPPGPVAFPIIGNTLQLNTRNLPQSIQEVRGISPYAGLWLTWFFVCFPLVKLI</sequence>
<protein>
    <recommendedName>
        <fullName evidence="4">Cytochrome P450 family 2 subfamily C member 8</fullName>
    </recommendedName>
</protein>
<name>A0A452GPB9_9SAUR</name>
<reference evidence="2" key="2">
    <citation type="submission" date="2025-08" db="UniProtKB">
        <authorList>
            <consortium name="Ensembl"/>
        </authorList>
    </citation>
    <scope>IDENTIFICATION</scope>
</reference>
<reference evidence="2" key="3">
    <citation type="submission" date="2025-09" db="UniProtKB">
        <authorList>
            <consortium name="Ensembl"/>
        </authorList>
    </citation>
    <scope>IDENTIFICATION</scope>
</reference>
<keyword evidence="1" id="KW-0472">Membrane</keyword>
<reference evidence="3" key="1">
    <citation type="journal article" date="2017" name="PLoS ONE">
        <title>The Agassiz's desert tortoise genome provides a resource for the conservation of a threatened species.</title>
        <authorList>
            <person name="Tollis M."/>
            <person name="DeNardo D.F."/>
            <person name="Cornelius J.A."/>
            <person name="Dolby G.A."/>
            <person name="Edwards T."/>
            <person name="Henen B.T."/>
            <person name="Karl A.E."/>
            <person name="Murphy R.W."/>
            <person name="Kusumi K."/>
        </authorList>
    </citation>
    <scope>NUCLEOTIDE SEQUENCE [LARGE SCALE GENOMIC DNA]</scope>
</reference>
<dbReference type="Proteomes" id="UP000291020">
    <property type="component" value="Unassembled WGS sequence"/>
</dbReference>
<evidence type="ECO:0000313" key="3">
    <source>
        <dbReference type="Proteomes" id="UP000291020"/>
    </source>
</evidence>
<evidence type="ECO:0008006" key="4">
    <source>
        <dbReference type="Google" id="ProtNLM"/>
    </source>
</evidence>
<organism evidence="2 3">
    <name type="scientific">Gopherus agassizii</name>
    <name type="common">Agassiz's desert tortoise</name>
    <dbReference type="NCBI Taxonomy" id="38772"/>
    <lineage>
        <taxon>Eukaryota</taxon>
        <taxon>Metazoa</taxon>
        <taxon>Chordata</taxon>
        <taxon>Craniata</taxon>
        <taxon>Vertebrata</taxon>
        <taxon>Euteleostomi</taxon>
        <taxon>Archelosauria</taxon>
        <taxon>Testudinata</taxon>
        <taxon>Testudines</taxon>
        <taxon>Cryptodira</taxon>
        <taxon>Durocryptodira</taxon>
        <taxon>Testudinoidea</taxon>
        <taxon>Testudinidae</taxon>
        <taxon>Gopherus</taxon>
    </lineage>
</organism>
<keyword evidence="1" id="KW-0812">Transmembrane</keyword>
<feature type="transmembrane region" description="Helical" evidence="1">
    <location>
        <begin position="6"/>
        <end position="24"/>
    </location>
</feature>
<accession>A0A452GPB9</accession>
<evidence type="ECO:0000256" key="1">
    <source>
        <dbReference type="SAM" id="Phobius"/>
    </source>
</evidence>
<keyword evidence="3" id="KW-1185">Reference proteome</keyword>
<dbReference type="Ensembl" id="ENSGAGT00000004067.1">
    <property type="protein sequence ID" value="ENSGAGP00000003528.1"/>
    <property type="gene ID" value="ENSGAGG00000002848.1"/>
</dbReference>